<evidence type="ECO:0000313" key="2">
    <source>
        <dbReference type="Proteomes" id="UP001596540"/>
    </source>
</evidence>
<protein>
    <recommendedName>
        <fullName evidence="3">DUF3830 domain-containing protein</fullName>
    </recommendedName>
</protein>
<proteinExistence type="predicted"/>
<organism evidence="1 2">
    <name type="scientific">Marinactinospora rubrisoli</name>
    <dbReference type="NCBI Taxonomy" id="2715399"/>
    <lineage>
        <taxon>Bacteria</taxon>
        <taxon>Bacillati</taxon>
        <taxon>Actinomycetota</taxon>
        <taxon>Actinomycetes</taxon>
        <taxon>Streptosporangiales</taxon>
        <taxon>Nocardiopsidaceae</taxon>
        <taxon>Marinactinospora</taxon>
    </lineage>
</organism>
<accession>A0ABW2KFP1</accession>
<evidence type="ECO:0000313" key="1">
    <source>
        <dbReference type="EMBL" id="MFC7328149.1"/>
    </source>
</evidence>
<gene>
    <name evidence="1" type="ORF">ACFQRF_10390</name>
</gene>
<dbReference type="Proteomes" id="UP001596540">
    <property type="component" value="Unassembled WGS sequence"/>
</dbReference>
<dbReference type="EMBL" id="JBHTBH010000004">
    <property type="protein sequence ID" value="MFC7328149.1"/>
    <property type="molecule type" value="Genomic_DNA"/>
</dbReference>
<sequence>MIKASPGHRVCFEPRPGTQYRRGVEAWADDGHPLVVQSTGLVRAETISGYVGVEMLPDGDPVPFAFLPGGGWMVEHPTGDREPIVGWAVCTYGGGTSTFAVPMTTEEEAWASEKITLAKMVERADSVEIVPPEGG</sequence>
<dbReference type="RefSeq" id="WP_379870799.1">
    <property type="nucleotide sequence ID" value="NZ_JBHTBH010000004.1"/>
</dbReference>
<reference evidence="2" key="1">
    <citation type="journal article" date="2019" name="Int. J. Syst. Evol. Microbiol.">
        <title>The Global Catalogue of Microorganisms (GCM) 10K type strain sequencing project: providing services to taxonomists for standard genome sequencing and annotation.</title>
        <authorList>
            <consortium name="The Broad Institute Genomics Platform"/>
            <consortium name="The Broad Institute Genome Sequencing Center for Infectious Disease"/>
            <person name="Wu L."/>
            <person name="Ma J."/>
        </authorList>
    </citation>
    <scope>NUCLEOTIDE SEQUENCE [LARGE SCALE GENOMIC DNA]</scope>
    <source>
        <strain evidence="2">CGMCC 4.7382</strain>
    </source>
</reference>
<keyword evidence="2" id="KW-1185">Reference proteome</keyword>
<comment type="caution">
    <text evidence="1">The sequence shown here is derived from an EMBL/GenBank/DDBJ whole genome shotgun (WGS) entry which is preliminary data.</text>
</comment>
<evidence type="ECO:0008006" key="3">
    <source>
        <dbReference type="Google" id="ProtNLM"/>
    </source>
</evidence>
<name>A0ABW2KFP1_9ACTN</name>